<keyword evidence="4" id="KW-1185">Reference proteome</keyword>
<accession>A0A1H1YD85</accession>
<sequence>MRTLSEQVVVVAGASSGIGRATAAEFASAGARVVAAARGREGLDSLVEEHPGSVVGVPTDVADLSSVTAPTWR</sequence>
<evidence type="ECO:0000256" key="2">
    <source>
        <dbReference type="ARBA" id="ARBA00023002"/>
    </source>
</evidence>
<evidence type="ECO:0000313" key="3">
    <source>
        <dbReference type="EMBL" id="SDT19372.1"/>
    </source>
</evidence>
<protein>
    <submittedName>
        <fullName evidence="3">Short chain dehydrogenase</fullName>
    </submittedName>
</protein>
<dbReference type="STRING" id="117157.SAMN04489717_5425"/>
<dbReference type="GO" id="GO:0016020">
    <property type="term" value="C:membrane"/>
    <property type="evidence" value="ECO:0007669"/>
    <property type="project" value="TreeGrafter"/>
</dbReference>
<dbReference type="InterPro" id="IPR036291">
    <property type="entry name" value="NAD(P)-bd_dom_sf"/>
</dbReference>
<proteinExistence type="inferred from homology"/>
<dbReference type="Pfam" id="PF00106">
    <property type="entry name" value="adh_short"/>
    <property type="match status" value="1"/>
</dbReference>
<dbReference type="Proteomes" id="UP000198983">
    <property type="component" value="Chromosome I"/>
</dbReference>
<keyword evidence="2" id="KW-0560">Oxidoreductase</keyword>
<dbReference type="EMBL" id="LT629732">
    <property type="protein sequence ID" value="SDT19372.1"/>
    <property type="molecule type" value="Genomic_DNA"/>
</dbReference>
<gene>
    <name evidence="3" type="ORF">SAMN04489717_5425</name>
</gene>
<reference evidence="3 4" key="1">
    <citation type="submission" date="2016-10" db="EMBL/GenBank/DDBJ databases">
        <authorList>
            <person name="de Groot N.N."/>
        </authorList>
    </citation>
    <scope>NUCLEOTIDE SEQUENCE [LARGE SCALE GENOMIC DNA]</scope>
    <source>
        <strain evidence="3 4">DSM 22024</strain>
    </source>
</reference>
<dbReference type="PANTHER" id="PTHR44196">
    <property type="entry name" value="DEHYDROGENASE/REDUCTASE SDR FAMILY MEMBER 7B"/>
    <property type="match status" value="1"/>
</dbReference>
<dbReference type="PANTHER" id="PTHR44196:SF1">
    <property type="entry name" value="DEHYDROGENASE_REDUCTASE SDR FAMILY MEMBER 7B"/>
    <property type="match status" value="1"/>
</dbReference>
<comment type="similarity">
    <text evidence="1">Belongs to the short-chain dehydrogenases/reductases (SDR) family.</text>
</comment>
<dbReference type="GO" id="GO:0016491">
    <property type="term" value="F:oxidoreductase activity"/>
    <property type="evidence" value="ECO:0007669"/>
    <property type="project" value="UniProtKB-KW"/>
</dbReference>
<dbReference type="RefSeq" id="WP_172805043.1">
    <property type="nucleotide sequence ID" value="NZ_LT629732.1"/>
</dbReference>
<dbReference type="AlphaFoldDB" id="A0A1H1YD85"/>
<dbReference type="SUPFAM" id="SSF51735">
    <property type="entry name" value="NAD(P)-binding Rossmann-fold domains"/>
    <property type="match status" value="1"/>
</dbReference>
<organism evidence="3 4">
    <name type="scientific">Actinopolymorpha singaporensis</name>
    <dbReference type="NCBI Taxonomy" id="117157"/>
    <lineage>
        <taxon>Bacteria</taxon>
        <taxon>Bacillati</taxon>
        <taxon>Actinomycetota</taxon>
        <taxon>Actinomycetes</taxon>
        <taxon>Propionibacteriales</taxon>
        <taxon>Actinopolymorphaceae</taxon>
        <taxon>Actinopolymorpha</taxon>
    </lineage>
</organism>
<name>A0A1H1YD85_9ACTN</name>
<evidence type="ECO:0000313" key="4">
    <source>
        <dbReference type="Proteomes" id="UP000198983"/>
    </source>
</evidence>
<dbReference type="InterPro" id="IPR002347">
    <property type="entry name" value="SDR_fam"/>
</dbReference>
<evidence type="ECO:0000256" key="1">
    <source>
        <dbReference type="ARBA" id="ARBA00006484"/>
    </source>
</evidence>
<dbReference type="Gene3D" id="3.40.50.720">
    <property type="entry name" value="NAD(P)-binding Rossmann-like Domain"/>
    <property type="match status" value="1"/>
</dbReference>